<sequence length="217" mass="25123">MDSPDEVVVSQPISENIKNYTSYDEVINQLIGDEELKPKEGMCFGTLEDAHAYYYRYARWILHIPCKGTQEKENSGLNKLNDMPFGSFVGVNYYGMFTLIGCTLLRNEETHMLVDRHMWVPVFFKAEFWAGMKSTQRSESMHDFVATPEVFSILHDEMDSARHKLKEHKESEHQAAHVPSAINSHTRDKCPVSMDELRAYIVFLREVVQRPPYLGQI</sequence>
<evidence type="ECO:0000313" key="2">
    <source>
        <dbReference type="EMBL" id="RYR53499.1"/>
    </source>
</evidence>
<keyword evidence="1" id="KW-0862">Zinc</keyword>
<evidence type="ECO:0000313" key="3">
    <source>
        <dbReference type="Proteomes" id="UP000289738"/>
    </source>
</evidence>
<comment type="similarity">
    <text evidence="1">Belongs to the FHY3/FAR1 family.</text>
</comment>
<dbReference type="InterPro" id="IPR031052">
    <property type="entry name" value="FHY3/FAR1"/>
</dbReference>
<dbReference type="AlphaFoldDB" id="A0A445CRB7"/>
<keyword evidence="1" id="KW-0479">Metal-binding</keyword>
<comment type="subcellular location">
    <subcellularLocation>
        <location evidence="1">Nucleus</location>
    </subcellularLocation>
</comment>
<name>A0A445CRB7_ARAHY</name>
<reference evidence="2 3" key="1">
    <citation type="submission" date="2019-01" db="EMBL/GenBank/DDBJ databases">
        <title>Sequencing of cultivated peanut Arachis hypogaea provides insights into genome evolution and oil improvement.</title>
        <authorList>
            <person name="Chen X."/>
        </authorList>
    </citation>
    <scope>NUCLEOTIDE SEQUENCE [LARGE SCALE GENOMIC DNA]</scope>
    <source>
        <strain evidence="3">cv. Fuhuasheng</strain>
        <tissue evidence="2">Leaves</tissue>
    </source>
</reference>
<comment type="caution">
    <text evidence="2">The sequence shown here is derived from an EMBL/GenBank/DDBJ whole genome shotgun (WGS) entry which is preliminary data.</text>
</comment>
<dbReference type="EMBL" id="SDMP01000006">
    <property type="protein sequence ID" value="RYR53499.1"/>
    <property type="molecule type" value="Genomic_DNA"/>
</dbReference>
<dbReference type="GO" id="GO:0005634">
    <property type="term" value="C:nucleus"/>
    <property type="evidence" value="ECO:0007669"/>
    <property type="project" value="UniProtKB-SubCell"/>
</dbReference>
<protein>
    <recommendedName>
        <fullName evidence="1">Protein FAR1-RELATED SEQUENCE</fullName>
    </recommendedName>
</protein>
<keyword evidence="3" id="KW-1185">Reference proteome</keyword>
<dbReference type="Proteomes" id="UP000289738">
    <property type="component" value="Chromosome A06"/>
</dbReference>
<dbReference type="PANTHER" id="PTHR31669:SF283">
    <property type="entry name" value="PROTEIN FAR1-RELATED SEQUENCE"/>
    <property type="match status" value="1"/>
</dbReference>
<keyword evidence="1" id="KW-0863">Zinc-finger</keyword>
<dbReference type="PANTHER" id="PTHR31669">
    <property type="entry name" value="PROTEIN FAR1-RELATED SEQUENCE 10-RELATED"/>
    <property type="match status" value="1"/>
</dbReference>
<accession>A0A445CRB7</accession>
<dbReference type="GO" id="GO:0008270">
    <property type="term" value="F:zinc ion binding"/>
    <property type="evidence" value="ECO:0007669"/>
    <property type="project" value="UniProtKB-UniRule"/>
</dbReference>
<comment type="function">
    <text evidence="1">Putative transcription activator involved in regulating light control of development.</text>
</comment>
<proteinExistence type="inferred from homology"/>
<dbReference type="GO" id="GO:0006355">
    <property type="term" value="P:regulation of DNA-templated transcription"/>
    <property type="evidence" value="ECO:0007669"/>
    <property type="project" value="UniProtKB-UniRule"/>
</dbReference>
<evidence type="ECO:0000256" key="1">
    <source>
        <dbReference type="RuleBase" id="RU367018"/>
    </source>
</evidence>
<organism evidence="2 3">
    <name type="scientific">Arachis hypogaea</name>
    <name type="common">Peanut</name>
    <dbReference type="NCBI Taxonomy" id="3818"/>
    <lineage>
        <taxon>Eukaryota</taxon>
        <taxon>Viridiplantae</taxon>
        <taxon>Streptophyta</taxon>
        <taxon>Embryophyta</taxon>
        <taxon>Tracheophyta</taxon>
        <taxon>Spermatophyta</taxon>
        <taxon>Magnoliopsida</taxon>
        <taxon>eudicotyledons</taxon>
        <taxon>Gunneridae</taxon>
        <taxon>Pentapetalae</taxon>
        <taxon>rosids</taxon>
        <taxon>fabids</taxon>
        <taxon>Fabales</taxon>
        <taxon>Fabaceae</taxon>
        <taxon>Papilionoideae</taxon>
        <taxon>50 kb inversion clade</taxon>
        <taxon>dalbergioids sensu lato</taxon>
        <taxon>Dalbergieae</taxon>
        <taxon>Pterocarpus clade</taxon>
        <taxon>Arachis</taxon>
    </lineage>
</organism>
<gene>
    <name evidence="2" type="ORF">Ahy_A06g028648</name>
</gene>
<keyword evidence="1" id="KW-0539">Nucleus</keyword>